<evidence type="ECO:0000256" key="6">
    <source>
        <dbReference type="RuleBase" id="RU003660"/>
    </source>
</evidence>
<dbReference type="GO" id="GO:1990904">
    <property type="term" value="C:ribonucleoprotein complex"/>
    <property type="evidence" value="ECO:0007669"/>
    <property type="project" value="UniProtKB-KW"/>
</dbReference>
<dbReference type="PANTHER" id="PTHR11758">
    <property type="entry name" value="40S RIBOSOMAL PROTEIN S15A"/>
    <property type="match status" value="1"/>
</dbReference>
<dbReference type="EMBL" id="PCWW01000034">
    <property type="protein sequence ID" value="PIR13479.1"/>
    <property type="molecule type" value="Genomic_DNA"/>
</dbReference>
<sequence length="140" mass="15431">MTDPIADMLARIRNASVVKKQEVSLPMSKIKYAIAKVLEGEGWIQKAEVVKGGISGRKNSKNVSFDELKIVLKYKKSGKSVITSIKRISNPGLRIYAGKKELPRVLNNFGIAIISTPQGLMTNKEARKKKVGGEVICEVY</sequence>
<dbReference type="PROSITE" id="PS00053">
    <property type="entry name" value="RIBOSOMAL_S8"/>
    <property type="match status" value="1"/>
</dbReference>
<protein>
    <recommendedName>
        <fullName evidence="4 5">Small ribosomal subunit protein uS8</fullName>
    </recommendedName>
</protein>
<dbReference type="HAMAP" id="MF_01302_B">
    <property type="entry name" value="Ribosomal_uS8_B"/>
    <property type="match status" value="1"/>
</dbReference>
<comment type="similarity">
    <text evidence="1 5 6">Belongs to the universal ribosomal protein uS8 family.</text>
</comment>
<dbReference type="NCBIfam" id="NF001109">
    <property type="entry name" value="PRK00136.1"/>
    <property type="match status" value="1"/>
</dbReference>
<evidence type="ECO:0000313" key="7">
    <source>
        <dbReference type="EMBL" id="PIR13479.1"/>
    </source>
</evidence>
<reference evidence="7 8" key="1">
    <citation type="submission" date="2017-09" db="EMBL/GenBank/DDBJ databases">
        <title>Depth-based differentiation of microbial function through sediment-hosted aquifers and enrichment of novel symbionts in the deep terrestrial subsurface.</title>
        <authorList>
            <person name="Probst A.J."/>
            <person name="Ladd B."/>
            <person name="Jarett J.K."/>
            <person name="Geller-Mcgrath D.E."/>
            <person name="Sieber C.M."/>
            <person name="Emerson J.B."/>
            <person name="Anantharaman K."/>
            <person name="Thomas B.C."/>
            <person name="Malmstrom R."/>
            <person name="Stieglmeier M."/>
            <person name="Klingl A."/>
            <person name="Woyke T."/>
            <person name="Ryan C.M."/>
            <person name="Banfield J.F."/>
        </authorList>
    </citation>
    <scope>NUCLEOTIDE SEQUENCE [LARGE SCALE GENOMIC DNA]</scope>
    <source>
        <strain evidence="7">CG11_big_fil_rev_8_21_14_0_20_39_10</strain>
    </source>
</reference>
<dbReference type="GO" id="GO:0019843">
    <property type="term" value="F:rRNA binding"/>
    <property type="evidence" value="ECO:0007669"/>
    <property type="project" value="UniProtKB-UniRule"/>
</dbReference>
<dbReference type="GO" id="GO:0006412">
    <property type="term" value="P:translation"/>
    <property type="evidence" value="ECO:0007669"/>
    <property type="project" value="UniProtKB-UniRule"/>
</dbReference>
<dbReference type="Proteomes" id="UP000230869">
    <property type="component" value="Unassembled WGS sequence"/>
</dbReference>
<keyword evidence="2 5" id="KW-0689">Ribosomal protein</keyword>
<proteinExistence type="inferred from homology"/>
<evidence type="ECO:0000256" key="3">
    <source>
        <dbReference type="ARBA" id="ARBA00023274"/>
    </source>
</evidence>
<comment type="subunit">
    <text evidence="5">Part of the 30S ribosomal subunit. Contacts proteins S5 and S12.</text>
</comment>
<dbReference type="SUPFAM" id="SSF56047">
    <property type="entry name" value="Ribosomal protein S8"/>
    <property type="match status" value="1"/>
</dbReference>
<keyword evidence="5" id="KW-0699">rRNA-binding</keyword>
<dbReference type="Gene3D" id="3.30.1370.30">
    <property type="match status" value="1"/>
</dbReference>
<comment type="caution">
    <text evidence="7">The sequence shown here is derived from an EMBL/GenBank/DDBJ whole genome shotgun (WGS) entry which is preliminary data.</text>
</comment>
<evidence type="ECO:0000256" key="2">
    <source>
        <dbReference type="ARBA" id="ARBA00022980"/>
    </source>
</evidence>
<keyword evidence="3 5" id="KW-0687">Ribonucleoprotein</keyword>
<organism evidence="7 8">
    <name type="scientific">Candidatus Falkowbacteria bacterium CG11_big_fil_rev_8_21_14_0_20_39_10</name>
    <dbReference type="NCBI Taxonomy" id="1974570"/>
    <lineage>
        <taxon>Bacteria</taxon>
        <taxon>Candidatus Falkowiibacteriota</taxon>
    </lineage>
</organism>
<evidence type="ECO:0000256" key="5">
    <source>
        <dbReference type="HAMAP-Rule" id="MF_01302"/>
    </source>
</evidence>
<dbReference type="InterPro" id="IPR000630">
    <property type="entry name" value="Ribosomal_uS8"/>
</dbReference>
<name>A0A2M6K940_9BACT</name>
<dbReference type="FunFam" id="3.30.1490.10:FF:000001">
    <property type="entry name" value="30S ribosomal protein S8"/>
    <property type="match status" value="1"/>
</dbReference>
<evidence type="ECO:0000256" key="1">
    <source>
        <dbReference type="ARBA" id="ARBA00006471"/>
    </source>
</evidence>
<dbReference type="GO" id="GO:0003735">
    <property type="term" value="F:structural constituent of ribosome"/>
    <property type="evidence" value="ECO:0007669"/>
    <property type="project" value="InterPro"/>
</dbReference>
<dbReference type="InterPro" id="IPR047863">
    <property type="entry name" value="Ribosomal_uS8_CS"/>
</dbReference>
<dbReference type="GO" id="GO:0005840">
    <property type="term" value="C:ribosome"/>
    <property type="evidence" value="ECO:0007669"/>
    <property type="project" value="UniProtKB-KW"/>
</dbReference>
<accession>A0A2M6K940</accession>
<evidence type="ECO:0000313" key="8">
    <source>
        <dbReference type="Proteomes" id="UP000230869"/>
    </source>
</evidence>
<dbReference type="InterPro" id="IPR035987">
    <property type="entry name" value="Ribosomal_uS8_sf"/>
</dbReference>
<dbReference type="Gene3D" id="3.30.1490.10">
    <property type="match status" value="1"/>
</dbReference>
<dbReference type="AlphaFoldDB" id="A0A2M6K940"/>
<evidence type="ECO:0000256" key="4">
    <source>
        <dbReference type="ARBA" id="ARBA00035258"/>
    </source>
</evidence>
<dbReference type="Pfam" id="PF00410">
    <property type="entry name" value="Ribosomal_S8"/>
    <property type="match status" value="1"/>
</dbReference>
<comment type="function">
    <text evidence="5">One of the primary rRNA binding proteins, it binds directly to 16S rRNA central domain where it helps coordinate assembly of the platform of the 30S subunit.</text>
</comment>
<dbReference type="GO" id="GO:0005737">
    <property type="term" value="C:cytoplasm"/>
    <property type="evidence" value="ECO:0007669"/>
    <property type="project" value="UniProtKB-ARBA"/>
</dbReference>
<gene>
    <name evidence="5" type="primary">rpsH</name>
    <name evidence="7" type="ORF">COV49_02100</name>
</gene>
<keyword evidence="5" id="KW-0694">RNA-binding</keyword>